<evidence type="ECO:0000313" key="2">
    <source>
        <dbReference type="EnsemblPlants" id="Bo6g081970.1"/>
    </source>
</evidence>
<protein>
    <submittedName>
        <fullName evidence="2">Uncharacterized protein</fullName>
    </submittedName>
</protein>
<sequence length="243" mass="27301">MDLSISVHLGNKLSKLPPRSRLDLDNIGNLVSHFPSSSSSEDSISATPCWTVHAGTETSTEDKLGLARVLVQSVHVLEVSSVSGLESPLSPRRRRSWQLAPLMELEPELSVHDVFNGSIARSLFLTSSSISLSPIHKFSLAARFSASRRPHQSLQHVDQQDILMRQNSTIPSTHGSCQYREDMSTAIRLWQFFHGVRRLTLNPWRLFRMVQNTVLTDRSRNHPGRSDRNQKYVNDSSPGTVRP</sequence>
<feature type="compositionally biased region" description="Basic and acidic residues" evidence="1">
    <location>
        <begin position="217"/>
        <end position="230"/>
    </location>
</feature>
<reference evidence="2" key="2">
    <citation type="submission" date="2015-03" db="UniProtKB">
        <authorList>
            <consortium name="EnsemblPlants"/>
        </authorList>
    </citation>
    <scope>IDENTIFICATION</scope>
</reference>
<dbReference type="Proteomes" id="UP000032141">
    <property type="component" value="Chromosome C6"/>
</dbReference>
<feature type="region of interest" description="Disordered" evidence="1">
    <location>
        <begin position="217"/>
        <end position="243"/>
    </location>
</feature>
<keyword evidence="3" id="KW-1185">Reference proteome</keyword>
<evidence type="ECO:0000256" key="1">
    <source>
        <dbReference type="SAM" id="MobiDB-lite"/>
    </source>
</evidence>
<dbReference type="Gramene" id="Bo6g081970.1">
    <property type="protein sequence ID" value="Bo6g081970.1"/>
    <property type="gene ID" value="Bo6g081970"/>
</dbReference>
<dbReference type="HOGENOM" id="CLU_1143953_0_0_1"/>
<reference evidence="2 3" key="1">
    <citation type="journal article" date="2014" name="Genome Biol.">
        <title>Transcriptome and methylome profiling reveals relics of genome dominance in the mesopolyploid Brassica oleracea.</title>
        <authorList>
            <person name="Parkin I.A."/>
            <person name="Koh C."/>
            <person name="Tang H."/>
            <person name="Robinson S.J."/>
            <person name="Kagale S."/>
            <person name="Clarke W.E."/>
            <person name="Town C.D."/>
            <person name="Nixon J."/>
            <person name="Krishnakumar V."/>
            <person name="Bidwell S.L."/>
            <person name="Denoeud F."/>
            <person name="Belcram H."/>
            <person name="Links M.G."/>
            <person name="Just J."/>
            <person name="Clarke C."/>
            <person name="Bender T."/>
            <person name="Huebert T."/>
            <person name="Mason A.S."/>
            <person name="Pires J.C."/>
            <person name="Barker G."/>
            <person name="Moore J."/>
            <person name="Walley P.G."/>
            <person name="Manoli S."/>
            <person name="Batley J."/>
            <person name="Edwards D."/>
            <person name="Nelson M.N."/>
            <person name="Wang X."/>
            <person name="Paterson A.H."/>
            <person name="King G."/>
            <person name="Bancroft I."/>
            <person name="Chalhoub B."/>
            <person name="Sharpe A.G."/>
        </authorList>
    </citation>
    <scope>NUCLEOTIDE SEQUENCE</scope>
    <source>
        <strain evidence="2 3">cv. TO1000</strain>
    </source>
</reference>
<name>A0A0D3CW31_BRAOL</name>
<evidence type="ECO:0000313" key="3">
    <source>
        <dbReference type="Proteomes" id="UP000032141"/>
    </source>
</evidence>
<organism evidence="2 3">
    <name type="scientific">Brassica oleracea var. oleracea</name>
    <dbReference type="NCBI Taxonomy" id="109376"/>
    <lineage>
        <taxon>Eukaryota</taxon>
        <taxon>Viridiplantae</taxon>
        <taxon>Streptophyta</taxon>
        <taxon>Embryophyta</taxon>
        <taxon>Tracheophyta</taxon>
        <taxon>Spermatophyta</taxon>
        <taxon>Magnoliopsida</taxon>
        <taxon>eudicotyledons</taxon>
        <taxon>Gunneridae</taxon>
        <taxon>Pentapetalae</taxon>
        <taxon>rosids</taxon>
        <taxon>malvids</taxon>
        <taxon>Brassicales</taxon>
        <taxon>Brassicaceae</taxon>
        <taxon>Brassiceae</taxon>
        <taxon>Brassica</taxon>
    </lineage>
</organism>
<proteinExistence type="predicted"/>
<dbReference type="EnsemblPlants" id="Bo6g081970.1">
    <property type="protein sequence ID" value="Bo6g081970.1"/>
    <property type="gene ID" value="Bo6g081970"/>
</dbReference>
<accession>A0A0D3CW31</accession>
<dbReference type="AlphaFoldDB" id="A0A0D3CW31"/>
<feature type="compositionally biased region" description="Polar residues" evidence="1">
    <location>
        <begin position="231"/>
        <end position="243"/>
    </location>
</feature>